<dbReference type="InterPro" id="IPR001608">
    <property type="entry name" value="Ala_racemase_N"/>
</dbReference>
<evidence type="ECO:0000256" key="1">
    <source>
        <dbReference type="ARBA" id="ARBA00022898"/>
    </source>
</evidence>
<dbReference type="FunFam" id="3.20.20.10:FF:000042">
    <property type="entry name" value="Pyridoxal phosphate homeostasis protein"/>
    <property type="match status" value="1"/>
</dbReference>
<dbReference type="GeneID" id="8572208"/>
<dbReference type="InterPro" id="IPR036047">
    <property type="entry name" value="F-box-like_dom_sf"/>
</dbReference>
<dbReference type="EMBL" id="HE601438">
    <property type="protein sequence ID" value="CAP24134.1"/>
    <property type="molecule type" value="Genomic_DNA"/>
</dbReference>
<gene>
    <name evidence="5 7" type="ORF">CBG02374</name>
    <name evidence="5" type="ORF">CBG_02374</name>
</gene>
<dbReference type="CTD" id="8572208"/>
<dbReference type="GO" id="GO:0042816">
    <property type="term" value="P:vitamin B6 metabolic process"/>
    <property type="evidence" value="ECO:0000318"/>
    <property type="project" value="GO_Central"/>
</dbReference>
<dbReference type="InterPro" id="IPR029066">
    <property type="entry name" value="PLP-binding_barrel"/>
</dbReference>
<evidence type="ECO:0000256" key="2">
    <source>
        <dbReference type="HAMAP-Rule" id="MF_03225"/>
    </source>
</evidence>
<reference evidence="5 6" key="1">
    <citation type="journal article" date="2003" name="PLoS Biol.">
        <title>The genome sequence of Caenorhabditis briggsae: a platform for comparative genomics.</title>
        <authorList>
            <person name="Stein L.D."/>
            <person name="Bao Z."/>
            <person name="Blasiar D."/>
            <person name="Blumenthal T."/>
            <person name="Brent M.R."/>
            <person name="Chen N."/>
            <person name="Chinwalla A."/>
            <person name="Clarke L."/>
            <person name="Clee C."/>
            <person name="Coghlan A."/>
            <person name="Coulson A."/>
            <person name="D'Eustachio P."/>
            <person name="Fitch D.H."/>
            <person name="Fulton L.A."/>
            <person name="Fulton R.E."/>
            <person name="Griffiths-Jones S."/>
            <person name="Harris T.W."/>
            <person name="Hillier L.W."/>
            <person name="Kamath R."/>
            <person name="Kuwabara P.E."/>
            <person name="Mardis E.R."/>
            <person name="Marra M.A."/>
            <person name="Miner T.L."/>
            <person name="Minx P."/>
            <person name="Mullikin J.C."/>
            <person name="Plumb R.W."/>
            <person name="Rogers J."/>
            <person name="Schein J.E."/>
            <person name="Sohrmann M."/>
            <person name="Spieth J."/>
            <person name="Stajich J.E."/>
            <person name="Wei C."/>
            <person name="Willey D."/>
            <person name="Wilson R.K."/>
            <person name="Durbin R."/>
            <person name="Waterston R.H."/>
        </authorList>
    </citation>
    <scope>NUCLEOTIDE SEQUENCE [LARGE SCALE GENOMIC DNA]</scope>
    <source>
        <strain evidence="5 6">AF16</strain>
    </source>
</reference>
<evidence type="ECO:0000313" key="6">
    <source>
        <dbReference type="Proteomes" id="UP000008549"/>
    </source>
</evidence>
<dbReference type="Proteomes" id="UP000008549">
    <property type="component" value="Unassembled WGS sequence"/>
</dbReference>
<proteinExistence type="inferred from homology"/>
<dbReference type="HAMAP" id="MF_02087">
    <property type="entry name" value="PLP_homeostasis"/>
    <property type="match status" value="1"/>
</dbReference>
<evidence type="ECO:0000259" key="4">
    <source>
        <dbReference type="Pfam" id="PF01168"/>
    </source>
</evidence>
<dbReference type="SUPFAM" id="SSF51419">
    <property type="entry name" value="PLP-binding barrel"/>
    <property type="match status" value="1"/>
</dbReference>
<dbReference type="RefSeq" id="XP_002630692.1">
    <property type="nucleotide sequence ID" value="XM_002630646.1"/>
</dbReference>
<dbReference type="PANTHER" id="PTHR10146">
    <property type="entry name" value="PROLINE SYNTHETASE CO-TRANSCRIBED BACTERIAL HOMOLOG PROTEIN"/>
    <property type="match status" value="1"/>
</dbReference>
<name>A8WUH2_CAEBR</name>
<evidence type="ECO:0000313" key="7">
    <source>
        <dbReference type="WormBase" id="CBG02374"/>
    </source>
</evidence>
<dbReference type="GO" id="GO:0005737">
    <property type="term" value="C:cytoplasm"/>
    <property type="evidence" value="ECO:0000318"/>
    <property type="project" value="GO_Central"/>
</dbReference>
<accession>A8WUH2</accession>
<dbReference type="PANTHER" id="PTHR10146:SF14">
    <property type="entry name" value="PYRIDOXAL PHOSPHATE HOMEOSTASIS PROTEIN"/>
    <property type="match status" value="1"/>
</dbReference>
<evidence type="ECO:0000313" key="5">
    <source>
        <dbReference type="EMBL" id="CAP24134.1"/>
    </source>
</evidence>
<dbReference type="NCBIfam" id="TIGR00044">
    <property type="entry name" value="YggS family pyridoxal phosphate-dependent enzyme"/>
    <property type="match status" value="1"/>
</dbReference>
<protein>
    <recommendedName>
        <fullName evidence="2">Pyridoxal phosphate homeostasis protein</fullName>
        <shortName evidence="2">PLP homeostasis protein</shortName>
    </recommendedName>
</protein>
<dbReference type="GO" id="GO:0030170">
    <property type="term" value="F:pyridoxal phosphate binding"/>
    <property type="evidence" value="ECO:0000318"/>
    <property type="project" value="GO_Central"/>
</dbReference>
<feature type="region of interest" description="Disordered" evidence="3">
    <location>
        <begin position="524"/>
        <end position="550"/>
    </location>
</feature>
<dbReference type="PROSITE" id="PS01211">
    <property type="entry name" value="UPF0001"/>
    <property type="match status" value="1"/>
</dbReference>
<comment type="similarity">
    <text evidence="2">Belongs to the pyridoxal phosphate-binding protein YggS/PROSC family.</text>
</comment>
<evidence type="ECO:0000256" key="3">
    <source>
        <dbReference type="SAM" id="MobiDB-lite"/>
    </source>
</evidence>
<organism evidence="5 6">
    <name type="scientific">Caenorhabditis briggsae</name>
    <dbReference type="NCBI Taxonomy" id="6238"/>
    <lineage>
        <taxon>Eukaryota</taxon>
        <taxon>Metazoa</taxon>
        <taxon>Ecdysozoa</taxon>
        <taxon>Nematoda</taxon>
        <taxon>Chromadorea</taxon>
        <taxon>Rhabditida</taxon>
        <taxon>Rhabditina</taxon>
        <taxon>Rhabditomorpha</taxon>
        <taxon>Rhabditoidea</taxon>
        <taxon>Rhabditidae</taxon>
        <taxon>Peloderinae</taxon>
        <taxon>Caenorhabditis</taxon>
    </lineage>
</organism>
<dbReference type="eggNOG" id="KOG3157">
    <property type="taxonomic scope" value="Eukaryota"/>
</dbReference>
<feature type="compositionally biased region" description="Gly residues" evidence="3">
    <location>
        <begin position="539"/>
        <end position="550"/>
    </location>
</feature>
<dbReference type="FunCoup" id="A8WUH2">
    <property type="interactions" value="1358"/>
</dbReference>
<dbReference type="SUPFAM" id="SSF81383">
    <property type="entry name" value="F-box domain"/>
    <property type="match status" value="1"/>
</dbReference>
<dbReference type="CDD" id="cd06822">
    <property type="entry name" value="PLPDE_III_YBL036c_euk"/>
    <property type="match status" value="1"/>
</dbReference>
<dbReference type="HOGENOM" id="CLU_495434_0_0_1"/>
<dbReference type="WormBase" id="CBG02374">
    <property type="protein sequence ID" value="CBP44386"/>
    <property type="gene ID" value="WBGene00025436"/>
</dbReference>
<reference evidence="5 6" key="2">
    <citation type="journal article" date="2011" name="PLoS Genet.">
        <title>Caenorhabditis briggsae recombinant inbred line genotypes reveal inter-strain incompatibility and the evolution of recombination.</title>
        <authorList>
            <person name="Ross J.A."/>
            <person name="Koboldt D.C."/>
            <person name="Staisch J.E."/>
            <person name="Chamberlin H.M."/>
            <person name="Gupta B.P."/>
            <person name="Miller R.D."/>
            <person name="Baird S.E."/>
            <person name="Haag E.S."/>
        </authorList>
    </citation>
    <scope>NUCLEOTIDE SEQUENCE [LARGE SCALE GENOMIC DNA]</scope>
    <source>
        <strain evidence="5 6">AF16</strain>
    </source>
</reference>
<dbReference type="InterPro" id="IPR011078">
    <property type="entry name" value="PyrdxlP_homeostasis"/>
</dbReference>
<dbReference type="KEGG" id="cbr:CBG_02374"/>
<keyword evidence="1 2" id="KW-0663">Pyridoxal phosphate</keyword>
<keyword evidence="6" id="KW-1185">Reference proteome</keyword>
<dbReference type="STRING" id="6238.A8WUH2"/>
<dbReference type="AlphaFoldDB" id="A8WUH2"/>
<dbReference type="InParanoid" id="A8WUH2"/>
<dbReference type="Pfam" id="PF01168">
    <property type="entry name" value="Ala_racemase_N"/>
    <property type="match status" value="1"/>
</dbReference>
<dbReference type="Gene3D" id="3.20.20.10">
    <property type="entry name" value="Alanine racemase"/>
    <property type="match status" value="1"/>
</dbReference>
<feature type="domain" description="Alanine racemase N-terminal" evidence="4">
    <location>
        <begin position="25"/>
        <end position="235"/>
    </location>
</feature>
<sequence>MSLEIVQRNLLNILEAVADAVTISSATKRCRLVAVSKTKSAEMIESCFSQGQRHFGENYVQELEEKSAALASKCAEIRWHFIGQVQSNKISKICNSSGIWCVETVESEKHARLFDKEWSKHGASSSPLRVLVQVNTSEEENKGGIKISEAPKLAEFIRKECLNLKFDGFMTIGSHASGVNPDFEKLYTVRQAWSEITGETPESVELSMGMSDDFLQAIQQGSTSVRVGSKLFGAREKKMDDFRSQILKKTRELMLNEQQHEENMKSWNGNETKGFELQFAGMKRGVPQKSGVVGQVFISEDGGFEAIITGYLVKDNLRSISTSFTLTPSSSLKSEITEGLHPLVLAVGSALTLNHVLMLNNVRDEILKLLTPKEVARVASVCKIARAVLTSTAVDNTFWKKHLRADFGAEKVQNTIANGRKFHGVYCEEARARRNQRAAQPHNDNPYLIGVHQPRIDPLRVDPLRVPDRNPMRPIHPDPDAEWFNPQGGFLPPGMPPGNPQVPDLFRGPDHPDLNPLAGGFGLPRGGGSQGRPFMRGPPGSGGSGGGGFL</sequence>
<comment type="function">
    <text evidence="2">Pyridoxal 5'-phosphate (PLP)-binding protein, which may be involved in intracellular homeostatic regulation of pyridoxal 5'-phosphate (PLP), the active form of vitamin B6.</text>
</comment>
<feature type="modified residue" description="N6-(pyridoxal phosphate)lysine" evidence="2">
    <location>
        <position position="37"/>
    </location>
</feature>